<keyword evidence="8" id="KW-1185">Reference proteome</keyword>
<evidence type="ECO:0000313" key="9">
    <source>
        <dbReference type="Proteomes" id="UP000464620"/>
    </source>
</evidence>
<evidence type="ECO:0000313" key="7">
    <source>
        <dbReference type="EMBL" id="RYQ93599.1"/>
    </source>
</evidence>
<feature type="transmembrane region" description="Helical" evidence="5">
    <location>
        <begin position="119"/>
        <end position="137"/>
    </location>
</feature>
<feature type="transmembrane region" description="Helical" evidence="5">
    <location>
        <begin position="205"/>
        <end position="223"/>
    </location>
</feature>
<dbReference type="InterPro" id="IPR006214">
    <property type="entry name" value="Bax_inhibitor_1-related"/>
</dbReference>
<dbReference type="AlphaFoldDB" id="A0A444XUY2"/>
<name>A0A444XUY2_ARAHY</name>
<accession>A0A444XUY2</accession>
<feature type="transmembrane region" description="Helical" evidence="5">
    <location>
        <begin position="235"/>
        <end position="257"/>
    </location>
</feature>
<dbReference type="Proteomes" id="UP000464620">
    <property type="component" value="Chromosome B09"/>
</dbReference>
<proteinExistence type="inferred from homology"/>
<dbReference type="Proteomes" id="UP000289738">
    <property type="component" value="Chromosome B09"/>
</dbReference>
<dbReference type="Pfam" id="PF01027">
    <property type="entry name" value="Bax1-I"/>
    <property type="match status" value="1"/>
</dbReference>
<dbReference type="EMBL" id="CP031001">
    <property type="protein sequence ID" value="QHN79657.1"/>
    <property type="molecule type" value="Genomic_DNA"/>
</dbReference>
<evidence type="ECO:0000256" key="1">
    <source>
        <dbReference type="ARBA" id="ARBA00004141"/>
    </source>
</evidence>
<evidence type="ECO:0000313" key="6">
    <source>
        <dbReference type="EMBL" id="QHN79657.1"/>
    </source>
</evidence>
<evidence type="ECO:0000256" key="2">
    <source>
        <dbReference type="ARBA" id="ARBA00022692"/>
    </source>
</evidence>
<dbReference type="PANTHER" id="PTHR23291">
    <property type="entry name" value="BAX INHIBITOR-RELATED"/>
    <property type="match status" value="1"/>
</dbReference>
<protein>
    <submittedName>
        <fullName evidence="6">BI1-like protein</fullName>
    </submittedName>
</protein>
<feature type="transmembrane region" description="Helical" evidence="5">
    <location>
        <begin position="87"/>
        <end position="107"/>
    </location>
</feature>
<gene>
    <name evidence="7" type="ORF">Ahy_B09g099862</name>
    <name evidence="6" type="ORF">DS421_19g671860</name>
</gene>
<dbReference type="STRING" id="3818.A0A444XUY2"/>
<dbReference type="OrthoDB" id="7933078at2759"/>
<dbReference type="SMR" id="A0A444XUY2"/>
<evidence type="ECO:0000256" key="4">
    <source>
        <dbReference type="ARBA" id="ARBA00023136"/>
    </source>
</evidence>
<evidence type="ECO:0000256" key="5">
    <source>
        <dbReference type="RuleBase" id="RU004379"/>
    </source>
</evidence>
<feature type="transmembrane region" description="Helical" evidence="5">
    <location>
        <begin position="173"/>
        <end position="193"/>
    </location>
</feature>
<evidence type="ECO:0000256" key="3">
    <source>
        <dbReference type="ARBA" id="ARBA00022989"/>
    </source>
</evidence>
<reference evidence="7 8" key="1">
    <citation type="submission" date="2019-01" db="EMBL/GenBank/DDBJ databases">
        <title>Sequencing of cultivated peanut Arachis hypogaea provides insights into genome evolution and oil improvement.</title>
        <authorList>
            <person name="Chen X."/>
        </authorList>
    </citation>
    <scope>NUCLEOTIDE SEQUENCE [LARGE SCALE GENOMIC DNA]</scope>
    <source>
        <strain evidence="8">cv. Fuhuasheng</strain>
        <strain evidence="7">GDAAS-fuhuasheng2018</strain>
        <tissue evidence="7">Leaves</tissue>
    </source>
</reference>
<comment type="similarity">
    <text evidence="5">Belongs to the BI1 family.</text>
</comment>
<feature type="transmembrane region" description="Helical" evidence="5">
    <location>
        <begin position="55"/>
        <end position="75"/>
    </location>
</feature>
<dbReference type="PANTHER" id="PTHR23291:SF120">
    <property type="entry name" value="INHIBITOR OF APOPTOSIS-PROMOTING BAX1 PROTEIN"/>
    <property type="match status" value="1"/>
</dbReference>
<dbReference type="GO" id="GO:0016020">
    <property type="term" value="C:membrane"/>
    <property type="evidence" value="ECO:0007669"/>
    <property type="project" value="UniProtKB-SubCell"/>
</dbReference>
<sequence>MGGHHHHHHEHHGKGGGGDIEAGFYNYGKGMNSGNELYPGMIESPELRWGFIRKVYIIVACQLLLTALVSSIYFIFPKIKDTIRSNLVFLILMIVIPLIVTIIILFALSKYYKKHPVNLILLAIYTIATAVGVGFFTSFSKGPIVFEAILLTGAVVLSLTAYTFWAVKRGHDFSFLGPFLFAASMVLLFFAIIQMIHPLGPIGRMIYSGLGALLMCGYIVFDTNNLIKVYDYDEYVWGAIAIYQDIITLFLHLLSILNN</sequence>
<comment type="subcellular location">
    <subcellularLocation>
        <location evidence="1">Membrane</location>
        <topology evidence="1">Multi-pass membrane protein</topology>
    </subcellularLocation>
</comment>
<organism evidence="7 8">
    <name type="scientific">Arachis hypogaea</name>
    <name type="common">Peanut</name>
    <dbReference type="NCBI Taxonomy" id="3818"/>
    <lineage>
        <taxon>Eukaryota</taxon>
        <taxon>Viridiplantae</taxon>
        <taxon>Streptophyta</taxon>
        <taxon>Embryophyta</taxon>
        <taxon>Tracheophyta</taxon>
        <taxon>Spermatophyta</taxon>
        <taxon>Magnoliopsida</taxon>
        <taxon>eudicotyledons</taxon>
        <taxon>Gunneridae</taxon>
        <taxon>Pentapetalae</taxon>
        <taxon>rosids</taxon>
        <taxon>fabids</taxon>
        <taxon>Fabales</taxon>
        <taxon>Fabaceae</taxon>
        <taxon>Papilionoideae</taxon>
        <taxon>50 kb inversion clade</taxon>
        <taxon>dalbergioids sensu lato</taxon>
        <taxon>Dalbergieae</taxon>
        <taxon>Pterocarpus clade</taxon>
        <taxon>Arachis</taxon>
    </lineage>
</organism>
<feature type="transmembrane region" description="Helical" evidence="5">
    <location>
        <begin position="144"/>
        <end position="167"/>
    </location>
</feature>
<dbReference type="Gramene" id="arahy.Tifrunner.gnm2.ann2.Ah19g531800.1">
    <property type="protein sequence ID" value="arahy.Tifrunner.gnm2.ann2.Ah19g531800.1-CDS"/>
    <property type="gene ID" value="arahy.Tifrunner.gnm2.ann2.Ah19g531800"/>
</dbReference>
<reference evidence="6 9" key="2">
    <citation type="submission" date="2020-01" db="EMBL/GenBank/DDBJ databases">
        <title>Genome sequence of Arachis hypogaea, cultivar Shitouqi.</title>
        <authorList>
            <person name="Zhuang W."/>
            <person name="Chen H."/>
            <person name="Varshney R."/>
            <person name="Wang D."/>
            <person name="Ming R."/>
        </authorList>
    </citation>
    <scope>NUCLEOTIDE SEQUENCE [LARGE SCALE GENOMIC DNA]</scope>
    <source>
        <tissue evidence="6">Young leaf</tissue>
    </source>
</reference>
<evidence type="ECO:0000313" key="8">
    <source>
        <dbReference type="Proteomes" id="UP000289738"/>
    </source>
</evidence>
<keyword evidence="2 5" id="KW-0812">Transmembrane</keyword>
<keyword evidence="4 5" id="KW-0472">Membrane</keyword>
<dbReference type="EMBL" id="SDMP01000019">
    <property type="protein sequence ID" value="RYQ93599.1"/>
    <property type="molecule type" value="Genomic_DNA"/>
</dbReference>
<keyword evidence="3 5" id="KW-1133">Transmembrane helix</keyword>